<dbReference type="EMBL" id="JABFRW010000163">
    <property type="protein sequence ID" value="NOT35001.1"/>
    <property type="molecule type" value="Genomic_DNA"/>
</dbReference>
<dbReference type="Gene3D" id="2.40.420.20">
    <property type="match status" value="1"/>
</dbReference>
<dbReference type="GO" id="GO:0015562">
    <property type="term" value="F:efflux transmembrane transporter activity"/>
    <property type="evidence" value="ECO:0007669"/>
    <property type="project" value="TreeGrafter"/>
</dbReference>
<dbReference type="GO" id="GO:1990281">
    <property type="term" value="C:efflux pump complex"/>
    <property type="evidence" value="ECO:0007669"/>
    <property type="project" value="TreeGrafter"/>
</dbReference>
<evidence type="ECO:0000259" key="4">
    <source>
        <dbReference type="Pfam" id="PF25990"/>
    </source>
</evidence>
<evidence type="ECO:0000256" key="2">
    <source>
        <dbReference type="SAM" id="MobiDB-lite"/>
    </source>
</evidence>
<comment type="caution">
    <text evidence="5">The sequence shown here is derived from an EMBL/GenBank/DDBJ whole genome shotgun (WGS) entry which is preliminary data.</text>
</comment>
<evidence type="ECO:0000313" key="6">
    <source>
        <dbReference type="Proteomes" id="UP000580839"/>
    </source>
</evidence>
<dbReference type="Gene3D" id="2.40.30.170">
    <property type="match status" value="1"/>
</dbReference>
<dbReference type="InterPro" id="IPR006143">
    <property type="entry name" value="RND_pump_MFP"/>
</dbReference>
<feature type="domain" description="YknX-like beta-barrel" evidence="4">
    <location>
        <begin position="226"/>
        <end position="306"/>
    </location>
</feature>
<dbReference type="PANTHER" id="PTHR30469:SF33">
    <property type="entry name" value="SLR1207 PROTEIN"/>
    <property type="match status" value="1"/>
</dbReference>
<comment type="similarity">
    <text evidence="1">Belongs to the membrane fusion protein (MFP) (TC 8.A.1) family.</text>
</comment>
<evidence type="ECO:0000313" key="5">
    <source>
        <dbReference type="EMBL" id="NOT35001.1"/>
    </source>
</evidence>
<sequence length="434" mass="46775">MKGKMKWLWIGLAALLVVVVVVANMSRGSGNKGTPVQLSRVRNEAVTSRVRSPGKIEARTQVNVSADVVGKISRLAVKEGDRVKRGQLLLQLDDTQYRSAYDQTRAALASAEARRREADASLKVSEAAYARQRQLFEQRLLSQQEWDQATQAYEGARSSSAAANEEVARARAAAQGSADNLSKTRFTAPFDGVVSALNVEQGEIVITGTMNNPGTQILTVSDMSRMLVRADVDETDVVDVKLGQKAKITVDAFPDTTFPGTVVEIGSTAMRTLSAGSDGQTNFEVKVVFDISVPEIRPGMTADVDVETATHDKTLSVPIQAVVVRTERELERAAKSKAGKTARAPKSRKGDAVAAEEDTTGRRDKEITGVFVVKDGVATFKPVRTGIASETMIEIFGEIAEKDEVVTGPYKALRELKPNGKVRKETSGPGRAGK</sequence>
<dbReference type="Proteomes" id="UP000580839">
    <property type="component" value="Unassembled WGS sequence"/>
</dbReference>
<evidence type="ECO:0000256" key="1">
    <source>
        <dbReference type="ARBA" id="ARBA00009477"/>
    </source>
</evidence>
<feature type="compositionally biased region" description="Basic residues" evidence="2">
    <location>
        <begin position="335"/>
        <end position="347"/>
    </location>
</feature>
<accession>A0A849SKN6</accession>
<dbReference type="Pfam" id="PF25917">
    <property type="entry name" value="BSH_RND"/>
    <property type="match status" value="1"/>
</dbReference>
<name>A0A849SKN6_UNCEI</name>
<dbReference type="Gene3D" id="1.10.287.470">
    <property type="entry name" value="Helix hairpin bin"/>
    <property type="match status" value="1"/>
</dbReference>
<dbReference type="NCBIfam" id="TIGR01730">
    <property type="entry name" value="RND_mfp"/>
    <property type="match status" value="1"/>
</dbReference>
<dbReference type="PANTHER" id="PTHR30469">
    <property type="entry name" value="MULTIDRUG RESISTANCE PROTEIN MDTA"/>
    <property type="match status" value="1"/>
</dbReference>
<dbReference type="Pfam" id="PF25990">
    <property type="entry name" value="Beta-barrel_YknX"/>
    <property type="match status" value="1"/>
</dbReference>
<proteinExistence type="inferred from homology"/>
<dbReference type="AlphaFoldDB" id="A0A849SKN6"/>
<evidence type="ECO:0000259" key="3">
    <source>
        <dbReference type="Pfam" id="PF25917"/>
    </source>
</evidence>
<organism evidence="5 6">
    <name type="scientific">Eiseniibacteriota bacterium</name>
    <dbReference type="NCBI Taxonomy" id="2212470"/>
    <lineage>
        <taxon>Bacteria</taxon>
        <taxon>Candidatus Eiseniibacteriota</taxon>
    </lineage>
</organism>
<feature type="region of interest" description="Disordered" evidence="2">
    <location>
        <begin position="333"/>
        <end position="361"/>
    </location>
</feature>
<feature type="domain" description="Multidrug resistance protein MdtA-like barrel-sandwich hybrid" evidence="3">
    <location>
        <begin position="61"/>
        <end position="210"/>
    </location>
</feature>
<reference evidence="5 6" key="1">
    <citation type="submission" date="2020-04" db="EMBL/GenBank/DDBJ databases">
        <title>Metagenomic profiling of ammonia- and methane-oxidizing microorganisms in a Dutch drinking water treatment plant.</title>
        <authorList>
            <person name="Poghosyan L."/>
            <person name="Leucker S."/>
        </authorList>
    </citation>
    <scope>NUCLEOTIDE SEQUENCE [LARGE SCALE GENOMIC DNA]</scope>
    <source>
        <strain evidence="5">S-RSF-IL-03</strain>
    </source>
</reference>
<protein>
    <submittedName>
        <fullName evidence="5">Efflux RND transporter periplasmic adaptor subunit</fullName>
    </submittedName>
</protein>
<dbReference type="InterPro" id="IPR058625">
    <property type="entry name" value="MdtA-like_BSH"/>
</dbReference>
<gene>
    <name evidence="5" type="ORF">HOP12_12675</name>
</gene>
<dbReference type="Gene3D" id="2.40.50.100">
    <property type="match status" value="1"/>
</dbReference>
<dbReference type="PRINTS" id="PR01490">
    <property type="entry name" value="RTXTOXIND"/>
</dbReference>
<dbReference type="InterPro" id="IPR058636">
    <property type="entry name" value="Beta-barrel_YknX"/>
</dbReference>
<dbReference type="SUPFAM" id="SSF111369">
    <property type="entry name" value="HlyD-like secretion proteins"/>
    <property type="match status" value="1"/>
</dbReference>